<evidence type="ECO:0000256" key="1">
    <source>
        <dbReference type="ARBA" id="ARBA00023054"/>
    </source>
</evidence>
<feature type="coiled-coil region" evidence="2">
    <location>
        <begin position="120"/>
        <end position="147"/>
    </location>
</feature>
<keyword evidence="5" id="KW-1185">Reference proteome</keyword>
<gene>
    <name evidence="4" type="ORF">E5288_WYG013097</name>
</gene>
<dbReference type="EMBL" id="VBQZ03000034">
    <property type="protein sequence ID" value="MXQ86604.1"/>
    <property type="molecule type" value="Genomic_DNA"/>
</dbReference>
<dbReference type="PANTHER" id="PTHR23158">
    <property type="entry name" value="MELANOMA INHIBITORY ACTIVITY-RELATED"/>
    <property type="match status" value="1"/>
</dbReference>
<evidence type="ECO:0000313" key="4">
    <source>
        <dbReference type="EMBL" id="MXQ86604.1"/>
    </source>
</evidence>
<name>A0A6B0RF47_9CETA</name>
<dbReference type="AlphaFoldDB" id="A0A6B0RF47"/>
<dbReference type="GO" id="GO:0009306">
    <property type="term" value="P:protein secretion"/>
    <property type="evidence" value="ECO:0007669"/>
    <property type="project" value="TreeGrafter"/>
</dbReference>
<comment type="caution">
    <text evidence="4">The sequence shown here is derived from an EMBL/GenBank/DDBJ whole genome shotgun (WGS) entry which is preliminary data.</text>
</comment>
<organism evidence="4 5">
    <name type="scientific">Bos mutus</name>
    <name type="common">wild yak</name>
    <dbReference type="NCBI Taxonomy" id="72004"/>
    <lineage>
        <taxon>Eukaryota</taxon>
        <taxon>Metazoa</taxon>
        <taxon>Chordata</taxon>
        <taxon>Craniata</taxon>
        <taxon>Vertebrata</taxon>
        <taxon>Euteleostomi</taxon>
        <taxon>Mammalia</taxon>
        <taxon>Eutheria</taxon>
        <taxon>Laurasiatheria</taxon>
        <taxon>Artiodactyla</taxon>
        <taxon>Ruminantia</taxon>
        <taxon>Pecora</taxon>
        <taxon>Bovidae</taxon>
        <taxon>Bovinae</taxon>
        <taxon>Bos</taxon>
    </lineage>
</organism>
<dbReference type="PANTHER" id="PTHR23158:SF59">
    <property type="match status" value="1"/>
</dbReference>
<proteinExistence type="predicted"/>
<dbReference type="GO" id="GO:0006888">
    <property type="term" value="P:endoplasmic reticulum to Golgi vesicle-mediated transport"/>
    <property type="evidence" value="ECO:0007669"/>
    <property type="project" value="TreeGrafter"/>
</dbReference>
<reference evidence="4" key="1">
    <citation type="submission" date="2019-10" db="EMBL/GenBank/DDBJ databases">
        <title>The sequence and de novo assembly of the wild yak genome.</title>
        <authorList>
            <person name="Liu Y."/>
        </authorList>
    </citation>
    <scope>NUCLEOTIDE SEQUENCE [LARGE SCALE GENOMIC DNA]</scope>
    <source>
        <strain evidence="4">WY2019</strain>
    </source>
</reference>
<sequence>MRWNAQTRTRSGCWTIKGANSSPSWKKSLVEAALKTRHSPDLSREGPVERSNLDVGENREAESERPPGGLSEAYLKGLIHAVTLKVSLKKKEKEEISRKLYEENQTNEERMGQIKRLQTEQTLRSENAQLEREIQKLRLKLEMLPELHQEQVKQLLRKSTEEATCRLEMETRCPHMYRRLDDASQKRSLYEKMAEDRERELERATSSYRSELLRPETRAGKDCSLKKHLNACVLRKVPSLGPRLQGHDDGLVGWYFWHAVRRVQAKPPEATSFFIFCDATPLVCYVNAATGTMLISDVTQNTGDPVDLVKTGDFLFQGAGGGDVQEE</sequence>
<accession>A0A6B0RF47</accession>
<dbReference type="GO" id="GO:0070971">
    <property type="term" value="C:endoplasmic reticulum exit site"/>
    <property type="evidence" value="ECO:0007669"/>
    <property type="project" value="TreeGrafter"/>
</dbReference>
<feature type="compositionally biased region" description="Basic and acidic residues" evidence="3">
    <location>
        <begin position="38"/>
        <end position="65"/>
    </location>
</feature>
<dbReference type="GO" id="GO:0035459">
    <property type="term" value="P:vesicle cargo loading"/>
    <property type="evidence" value="ECO:0007669"/>
    <property type="project" value="TreeGrafter"/>
</dbReference>
<feature type="region of interest" description="Disordered" evidence="3">
    <location>
        <begin position="36"/>
        <end position="70"/>
    </location>
</feature>
<evidence type="ECO:0000256" key="3">
    <source>
        <dbReference type="SAM" id="MobiDB-lite"/>
    </source>
</evidence>
<dbReference type="GO" id="GO:0005789">
    <property type="term" value="C:endoplasmic reticulum membrane"/>
    <property type="evidence" value="ECO:0007669"/>
    <property type="project" value="TreeGrafter"/>
</dbReference>
<evidence type="ECO:0000256" key="2">
    <source>
        <dbReference type="SAM" id="Coils"/>
    </source>
</evidence>
<dbReference type="InterPro" id="IPR051500">
    <property type="entry name" value="cTAGE_MIA/OTOR"/>
</dbReference>
<keyword evidence="1 2" id="KW-0175">Coiled coil</keyword>
<evidence type="ECO:0000313" key="5">
    <source>
        <dbReference type="Proteomes" id="UP000322234"/>
    </source>
</evidence>
<dbReference type="Proteomes" id="UP000322234">
    <property type="component" value="Unassembled WGS sequence"/>
</dbReference>
<protein>
    <submittedName>
        <fullName evidence="4">Uncharacterized protein</fullName>
    </submittedName>
</protein>
<feature type="region of interest" description="Disordered" evidence="3">
    <location>
        <begin position="1"/>
        <end position="22"/>
    </location>
</feature>